<dbReference type="PROSITE" id="PS51257">
    <property type="entry name" value="PROKAR_LIPOPROTEIN"/>
    <property type="match status" value="1"/>
</dbReference>
<evidence type="ECO:0000259" key="3">
    <source>
        <dbReference type="PROSITE" id="PS50106"/>
    </source>
</evidence>
<dbReference type="InterPro" id="IPR041489">
    <property type="entry name" value="PDZ_6"/>
</dbReference>
<dbReference type="Gene3D" id="3.90.226.10">
    <property type="entry name" value="2-enoyl-CoA Hydratase, Chain A, domain 1"/>
    <property type="match status" value="1"/>
</dbReference>
<dbReference type="Proteomes" id="UP001336835">
    <property type="component" value="Unassembled WGS sequence"/>
</dbReference>
<evidence type="ECO:0000313" key="4">
    <source>
        <dbReference type="EMBL" id="MEE1943847.1"/>
    </source>
</evidence>
<protein>
    <submittedName>
        <fullName evidence="4">S41 family peptidase</fullName>
    </submittedName>
</protein>
<dbReference type="PANTHER" id="PTHR32060">
    <property type="entry name" value="TAIL-SPECIFIC PROTEASE"/>
    <property type="match status" value="1"/>
</dbReference>
<evidence type="ECO:0000256" key="1">
    <source>
        <dbReference type="SAM" id="MobiDB-lite"/>
    </source>
</evidence>
<dbReference type="Gene3D" id="2.30.42.10">
    <property type="match status" value="1"/>
</dbReference>
<dbReference type="SMART" id="SM00245">
    <property type="entry name" value="TSPc"/>
    <property type="match status" value="1"/>
</dbReference>
<dbReference type="SUPFAM" id="SSF50156">
    <property type="entry name" value="PDZ domain-like"/>
    <property type="match status" value="1"/>
</dbReference>
<feature type="signal peptide" evidence="2">
    <location>
        <begin position="1"/>
        <end position="23"/>
    </location>
</feature>
<reference evidence="4 5" key="1">
    <citation type="submission" date="2024-01" db="EMBL/GenBank/DDBJ databases">
        <title>Pedobacter sp. nov., isolated from fresh soil.</title>
        <authorList>
            <person name="Le N.T.T."/>
        </authorList>
    </citation>
    <scope>NUCLEOTIDE SEQUENCE [LARGE SCALE GENOMIC DNA]</scope>
    <source>
        <strain evidence="4 5">KR3-3</strain>
    </source>
</reference>
<keyword evidence="2" id="KW-0732">Signal</keyword>
<dbReference type="Pfam" id="PF03572">
    <property type="entry name" value="Peptidase_S41"/>
    <property type="match status" value="1"/>
</dbReference>
<evidence type="ECO:0000313" key="5">
    <source>
        <dbReference type="Proteomes" id="UP001336835"/>
    </source>
</evidence>
<dbReference type="InterPro" id="IPR036034">
    <property type="entry name" value="PDZ_sf"/>
</dbReference>
<dbReference type="CDD" id="cd07561">
    <property type="entry name" value="Peptidase_S41_CPP_like"/>
    <property type="match status" value="1"/>
</dbReference>
<dbReference type="SUPFAM" id="SSF52096">
    <property type="entry name" value="ClpP/crotonase"/>
    <property type="match status" value="1"/>
</dbReference>
<gene>
    <name evidence="4" type="ORF">VRU48_01930</name>
</gene>
<feature type="chain" id="PRO_5045373093" evidence="2">
    <location>
        <begin position="24"/>
        <end position="543"/>
    </location>
</feature>
<proteinExistence type="predicted"/>
<dbReference type="EMBL" id="JAZDQT010000001">
    <property type="protein sequence ID" value="MEE1943847.1"/>
    <property type="molecule type" value="Genomic_DNA"/>
</dbReference>
<feature type="region of interest" description="Disordered" evidence="1">
    <location>
        <begin position="23"/>
        <end position="45"/>
    </location>
</feature>
<dbReference type="SMART" id="SM00228">
    <property type="entry name" value="PDZ"/>
    <property type="match status" value="1"/>
</dbReference>
<dbReference type="Pfam" id="PF17820">
    <property type="entry name" value="PDZ_6"/>
    <property type="match status" value="1"/>
</dbReference>
<dbReference type="InterPro" id="IPR001478">
    <property type="entry name" value="PDZ"/>
</dbReference>
<feature type="compositionally biased region" description="Pro residues" evidence="1">
    <location>
        <begin position="28"/>
        <end position="42"/>
    </location>
</feature>
<dbReference type="Gene3D" id="3.30.750.170">
    <property type="match status" value="1"/>
</dbReference>
<dbReference type="InterPro" id="IPR029045">
    <property type="entry name" value="ClpP/crotonase-like_dom_sf"/>
</dbReference>
<organism evidence="4 5">
    <name type="scientific">Pedobacter albus</name>
    <dbReference type="NCBI Taxonomy" id="3113905"/>
    <lineage>
        <taxon>Bacteria</taxon>
        <taxon>Pseudomonadati</taxon>
        <taxon>Bacteroidota</taxon>
        <taxon>Sphingobacteriia</taxon>
        <taxon>Sphingobacteriales</taxon>
        <taxon>Sphingobacteriaceae</taxon>
        <taxon>Pedobacter</taxon>
    </lineage>
</organism>
<dbReference type="RefSeq" id="WP_330106247.1">
    <property type="nucleotide sequence ID" value="NZ_JAZDQT010000001.1"/>
</dbReference>
<name>A0ABU7I301_9SPHI</name>
<evidence type="ECO:0000256" key="2">
    <source>
        <dbReference type="SAM" id="SignalP"/>
    </source>
</evidence>
<comment type="caution">
    <text evidence="4">The sequence shown here is derived from an EMBL/GenBank/DDBJ whole genome shotgun (WGS) entry which is preliminary data.</text>
</comment>
<sequence length="543" mass="58698">MKLKPLFILALLAVIFASSCKKTKVTPTPTPVTPTPEQPPVTPTVSRADLTRDSIFLYAKQIYLWSDALPTYEVFNPRKYTSGSSDLANYNSELYAITQLKINPSTGKPYEASSSSGSSKYSYIQDITTKNPTAFVQTEKSSVDLEGNGNDLGVKLGAYGTSSSTDAFALFITAVYQNSPADKAGMVRSDRVTKINGRSIGSSFASDVDFINTAFNGTTITLEGTKYVDGVAGAAFTVSLTKAVYKSSPIYATKVFTAGSKKVGYLAYARFSSMANSQAAFDAAFSNFNTNGVTDLVIDLRYNGGGYVNTAQYLIDQIAPSSANGQMMFAEYYNSLMQSGQATILSNQPLLDGNGKVQYQNGKIVTYANVSYTVANNTEKFNKTGPLQNVKNIVFIVSGNTASASELVINSLKPYMTVTLVGTKTYGKPVGFFPVTIENRYDVYFSLFQSKNSLGQGDYFDGFTPDIVDTYDDPLRNFGDPKENYLAKALNSIAPSVTVTAKANISMSIQGQKVSAQSLSPMRPLVDGNEFVGMIETKHTLKK</sequence>
<accession>A0ABU7I301</accession>
<dbReference type="PROSITE" id="PS50106">
    <property type="entry name" value="PDZ"/>
    <property type="match status" value="1"/>
</dbReference>
<dbReference type="InterPro" id="IPR005151">
    <property type="entry name" value="Tail-specific_protease"/>
</dbReference>
<dbReference type="PANTHER" id="PTHR32060:SF30">
    <property type="entry name" value="CARBOXY-TERMINAL PROCESSING PROTEASE CTPA"/>
    <property type="match status" value="1"/>
</dbReference>
<keyword evidence="5" id="KW-1185">Reference proteome</keyword>
<feature type="domain" description="PDZ" evidence="3">
    <location>
        <begin position="142"/>
        <end position="200"/>
    </location>
</feature>